<evidence type="ECO:0000313" key="1">
    <source>
        <dbReference type="EMBL" id="KAF2018847.1"/>
    </source>
</evidence>
<dbReference type="RefSeq" id="XP_033387186.1">
    <property type="nucleotide sequence ID" value="XM_033520753.1"/>
</dbReference>
<accession>A0A6A5Y197</accession>
<gene>
    <name evidence="1" type="ORF">BU24DRAFT_106356</name>
</gene>
<reference evidence="1" key="1">
    <citation type="journal article" date="2020" name="Stud. Mycol.">
        <title>101 Dothideomycetes genomes: a test case for predicting lifestyles and emergence of pathogens.</title>
        <authorList>
            <person name="Haridas S."/>
            <person name="Albert R."/>
            <person name="Binder M."/>
            <person name="Bloem J."/>
            <person name="Labutti K."/>
            <person name="Salamov A."/>
            <person name="Andreopoulos B."/>
            <person name="Baker S."/>
            <person name="Barry K."/>
            <person name="Bills G."/>
            <person name="Bluhm B."/>
            <person name="Cannon C."/>
            <person name="Castanera R."/>
            <person name="Culley D."/>
            <person name="Daum C."/>
            <person name="Ezra D."/>
            <person name="Gonzalez J."/>
            <person name="Henrissat B."/>
            <person name="Kuo A."/>
            <person name="Liang C."/>
            <person name="Lipzen A."/>
            <person name="Lutzoni F."/>
            <person name="Magnuson J."/>
            <person name="Mondo S."/>
            <person name="Nolan M."/>
            <person name="Ohm R."/>
            <person name="Pangilinan J."/>
            <person name="Park H.-J."/>
            <person name="Ramirez L."/>
            <person name="Alfaro M."/>
            <person name="Sun H."/>
            <person name="Tritt A."/>
            <person name="Yoshinaga Y."/>
            <person name="Zwiers L.-H."/>
            <person name="Turgeon B."/>
            <person name="Goodwin S."/>
            <person name="Spatafora J."/>
            <person name="Crous P."/>
            <person name="Grigoriev I."/>
        </authorList>
    </citation>
    <scope>NUCLEOTIDE SEQUENCE</scope>
    <source>
        <strain evidence="1">CBS 175.79</strain>
    </source>
</reference>
<proteinExistence type="predicted"/>
<sequence>MYSVHEQSIGSEIPLSALSVRSTEYLQTGRIMRGARNAQKQEQRPRIPFYMQTMPTQQSLHTYVLVVCEGVPASSQFFLPCERGRSWALVARKRPSMTERRQGSTVRKTEDQDTVGLAAPGWARVRCCAIVCLIGAQPVTPNSNVLLQA</sequence>
<organism evidence="1 2">
    <name type="scientific">Aaosphaeria arxii CBS 175.79</name>
    <dbReference type="NCBI Taxonomy" id="1450172"/>
    <lineage>
        <taxon>Eukaryota</taxon>
        <taxon>Fungi</taxon>
        <taxon>Dikarya</taxon>
        <taxon>Ascomycota</taxon>
        <taxon>Pezizomycotina</taxon>
        <taxon>Dothideomycetes</taxon>
        <taxon>Pleosporomycetidae</taxon>
        <taxon>Pleosporales</taxon>
        <taxon>Pleosporales incertae sedis</taxon>
        <taxon>Aaosphaeria</taxon>
    </lineage>
</organism>
<evidence type="ECO:0000313" key="2">
    <source>
        <dbReference type="Proteomes" id="UP000799778"/>
    </source>
</evidence>
<dbReference type="GeneID" id="54278150"/>
<dbReference type="Proteomes" id="UP000799778">
    <property type="component" value="Unassembled WGS sequence"/>
</dbReference>
<dbReference type="EMBL" id="ML978067">
    <property type="protein sequence ID" value="KAF2018847.1"/>
    <property type="molecule type" value="Genomic_DNA"/>
</dbReference>
<keyword evidence="2" id="KW-1185">Reference proteome</keyword>
<name>A0A6A5Y197_9PLEO</name>
<protein>
    <submittedName>
        <fullName evidence="1">Uncharacterized protein</fullName>
    </submittedName>
</protein>
<dbReference type="AlphaFoldDB" id="A0A6A5Y197"/>